<dbReference type="STRING" id="1227455.C449_14747"/>
<accession>M0MBX4</accession>
<name>M0MBX4_9EURY</name>
<dbReference type="PATRIC" id="fig|1227455.4.peg.3000"/>
<dbReference type="AlphaFoldDB" id="M0MBX4"/>
<dbReference type="InterPro" id="IPR016181">
    <property type="entry name" value="Acyl_CoA_acyltransferase"/>
</dbReference>
<dbReference type="InParanoid" id="M0MBX4"/>
<feature type="region of interest" description="Disordered" evidence="1">
    <location>
        <begin position="1"/>
        <end position="21"/>
    </location>
</feature>
<dbReference type="PROSITE" id="PS51186">
    <property type="entry name" value="GNAT"/>
    <property type="match status" value="1"/>
</dbReference>
<reference evidence="3 4" key="1">
    <citation type="journal article" date="2014" name="PLoS Genet.">
        <title>Phylogenetically driven sequencing of extremely halophilic archaea reveals strategies for static and dynamic osmo-response.</title>
        <authorList>
            <person name="Becker E.A."/>
            <person name="Seitzer P.M."/>
            <person name="Tritt A."/>
            <person name="Larsen D."/>
            <person name="Krusor M."/>
            <person name="Yao A.I."/>
            <person name="Wu D."/>
            <person name="Madern D."/>
            <person name="Eisen J.A."/>
            <person name="Darling A.E."/>
            <person name="Facciotti M.T."/>
        </authorList>
    </citation>
    <scope>NUCLEOTIDE SEQUENCE [LARGE SCALE GENOMIC DNA]</scope>
    <source>
        <strain evidence="3 4">DSM 5350</strain>
    </source>
</reference>
<keyword evidence="4" id="KW-1185">Reference proteome</keyword>
<dbReference type="RefSeq" id="WP_006078803.1">
    <property type="nucleotide sequence ID" value="NZ_AOMD01000030.1"/>
</dbReference>
<dbReference type="OrthoDB" id="51421at2157"/>
<dbReference type="Pfam" id="PF00583">
    <property type="entry name" value="Acetyltransf_1"/>
    <property type="match status" value="1"/>
</dbReference>
<dbReference type="InterPro" id="IPR050276">
    <property type="entry name" value="MshD_Acetyltransferase"/>
</dbReference>
<keyword evidence="3" id="KW-0808">Transferase</keyword>
<dbReference type="InterPro" id="IPR000182">
    <property type="entry name" value="GNAT_dom"/>
</dbReference>
<sequence length="172" mass="18955">MSRPYPDEPAGPFERPPETFTDAHGREIEVSVYDDKEFDALAEMYVAFDPADRAQGIPPANEEAIEEWLDTILGSGYDVVAYHGDTCVGHATLVADGDACHELAIFVLDTHQAAGIGSRLLEALLGHAGREGAERVWLTVERWNQAAIALYRKVGFETCDSESFEIEMAIRL</sequence>
<evidence type="ECO:0000256" key="1">
    <source>
        <dbReference type="SAM" id="MobiDB-lite"/>
    </source>
</evidence>
<dbReference type="Gene3D" id="3.40.630.30">
    <property type="match status" value="1"/>
</dbReference>
<dbReference type="SUPFAM" id="SSF55729">
    <property type="entry name" value="Acyl-CoA N-acyltransferases (Nat)"/>
    <property type="match status" value="1"/>
</dbReference>
<dbReference type="EMBL" id="AOMD01000030">
    <property type="protein sequence ID" value="EMA43246.1"/>
    <property type="molecule type" value="Genomic_DNA"/>
</dbReference>
<dbReference type="Proteomes" id="UP000011669">
    <property type="component" value="Unassembled WGS sequence"/>
</dbReference>
<dbReference type="CDD" id="cd04301">
    <property type="entry name" value="NAT_SF"/>
    <property type="match status" value="1"/>
</dbReference>
<feature type="domain" description="N-acetyltransferase" evidence="2">
    <location>
        <begin position="28"/>
        <end position="172"/>
    </location>
</feature>
<evidence type="ECO:0000259" key="2">
    <source>
        <dbReference type="PROSITE" id="PS51186"/>
    </source>
</evidence>
<dbReference type="PANTHER" id="PTHR43617">
    <property type="entry name" value="L-AMINO ACID N-ACETYLTRANSFERASE"/>
    <property type="match status" value="1"/>
</dbReference>
<evidence type="ECO:0000313" key="3">
    <source>
        <dbReference type="EMBL" id="EMA43246.1"/>
    </source>
</evidence>
<protein>
    <submittedName>
        <fullName evidence="3">GCN5-like N-acetyltransferase</fullName>
    </submittedName>
</protein>
<proteinExistence type="predicted"/>
<dbReference type="GO" id="GO:0016747">
    <property type="term" value="F:acyltransferase activity, transferring groups other than amino-acyl groups"/>
    <property type="evidence" value="ECO:0007669"/>
    <property type="project" value="InterPro"/>
</dbReference>
<comment type="caution">
    <text evidence="3">The sequence shown here is derived from an EMBL/GenBank/DDBJ whole genome shotgun (WGS) entry which is preliminary data.</text>
</comment>
<evidence type="ECO:0000313" key="4">
    <source>
        <dbReference type="Proteomes" id="UP000011669"/>
    </source>
</evidence>
<organism evidence="3 4">
    <name type="scientific">Halococcus saccharolyticus DSM 5350</name>
    <dbReference type="NCBI Taxonomy" id="1227455"/>
    <lineage>
        <taxon>Archaea</taxon>
        <taxon>Methanobacteriati</taxon>
        <taxon>Methanobacteriota</taxon>
        <taxon>Stenosarchaea group</taxon>
        <taxon>Halobacteria</taxon>
        <taxon>Halobacteriales</taxon>
        <taxon>Halococcaceae</taxon>
        <taxon>Halococcus</taxon>
    </lineage>
</organism>
<gene>
    <name evidence="3" type="ORF">C449_14747</name>
</gene>